<sequence>MSCTNPGSSSKNGGSRSGVSRRINSVIDGSLTFFGFNSRETTIEDWNERRLRYMIKRYGSIKGDRLSALTTPVPCDLSGSSLRQQFASSSNAEPLKMMTKRQVSFANYSQVSPPPIEPQRPVYLRELSNVTTFSLPISPATPGAQKPHAMKVILSAIWNPRLRRMQKRSEGIEVANSGLNRFYSAPTGRPIAALDTTISTPTTDNQLSSDKWIALKDTKDEETPFLGAAGGDGVGGDTALSPIDSIPDTSNNGNVNQRNILMGLDNLVEQKPPDYEALVRDVGVRTVGDDDDGDEDDDDNRFIPQSPLVSDLTDPLTSFQHSNSFALREVIGEKRRSRPCVTLSSTNIRPSPVVIPSRTRRLTESLLTPTYWASSIFIPRKDDFTEDIFRNKTTDYTEYRPYFTYWITFVHIFIFVAGSIGYGFAPIGLGIATRIVGKVLLPTLTVDQVCWIEYENLWIGPRQTDLIRLGARFPPCMRFDPALHSRVIERQKKFDRASGCCIRNDGGGCYQTHRDMIIPLNNNNNLSSIIYSLRPTRLIGRAGPVCGLDPAFCLRPRSSGAFAWSETDVTKWPICELPGNVPNMGGYAPHMECQVTGHPCCLGIKGECIITTQEHCDFVRGFYYPTAALCSQVNCLNQICGMSPFINNEYPNQIYRIFTALFVHAGVMHLILSLGVQMIFMRDLEKMIGWHRIALIYILSGCIGSLTSGIFLPYQVETGPTAAQFSLLGVSLVDFIYCWQYLTHPWYALLRNLFLILVLFTFGLLPWIDNYANAGSFLSGILLSFILLPFRGLLPSPTSQATSIANSVNQTTFDSTNINNNNSSNTPVSVTTPSIQLFSFSFSDIHQNKSRNHSSSSPNHLHNLPRSPSTTPYYQYQHRQYSLLHSLQIQHHRKRRCLVIILCSVLWILLAIGLIVIFIWGPIINCKYCNYFTCLPLTSNICDNLQVNVNQRSDCILPNWI</sequence>
<dbReference type="Proteomes" id="UP000050795">
    <property type="component" value="Unassembled WGS sequence"/>
</dbReference>
<feature type="compositionally biased region" description="Acidic residues" evidence="7">
    <location>
        <begin position="289"/>
        <end position="299"/>
    </location>
</feature>
<evidence type="ECO:0000256" key="7">
    <source>
        <dbReference type="SAM" id="MobiDB-lite"/>
    </source>
</evidence>
<keyword evidence="6 8" id="KW-0472">Membrane</keyword>
<evidence type="ECO:0000259" key="9">
    <source>
        <dbReference type="Pfam" id="PF01694"/>
    </source>
</evidence>
<dbReference type="Gene3D" id="1.20.1540.10">
    <property type="entry name" value="Rhomboid-like"/>
    <property type="match status" value="1"/>
</dbReference>
<comment type="similarity">
    <text evidence="2">Belongs to the peptidase S54 family.</text>
</comment>
<evidence type="ECO:0000256" key="2">
    <source>
        <dbReference type="ARBA" id="ARBA00009045"/>
    </source>
</evidence>
<feature type="transmembrane region" description="Helical" evidence="8">
    <location>
        <begin position="897"/>
        <end position="920"/>
    </location>
</feature>
<evidence type="ECO:0000256" key="8">
    <source>
        <dbReference type="SAM" id="Phobius"/>
    </source>
</evidence>
<accession>A0AA85KDG8</accession>
<protein>
    <recommendedName>
        <fullName evidence="9">Peptidase S54 rhomboid domain-containing protein</fullName>
    </recommendedName>
</protein>
<dbReference type="GO" id="GO:0004252">
    <property type="term" value="F:serine-type endopeptidase activity"/>
    <property type="evidence" value="ECO:0007669"/>
    <property type="project" value="InterPro"/>
</dbReference>
<feature type="transmembrane region" description="Helical" evidence="8">
    <location>
        <begin position="774"/>
        <end position="794"/>
    </location>
</feature>
<evidence type="ECO:0000256" key="1">
    <source>
        <dbReference type="ARBA" id="ARBA00004477"/>
    </source>
</evidence>
<feature type="region of interest" description="Disordered" evidence="7">
    <location>
        <begin position="1"/>
        <end position="20"/>
    </location>
</feature>
<feature type="compositionally biased region" description="Low complexity" evidence="7">
    <location>
        <begin position="853"/>
        <end position="865"/>
    </location>
</feature>
<dbReference type="InterPro" id="IPR035952">
    <property type="entry name" value="Rhomboid-like_sf"/>
</dbReference>
<feature type="region of interest" description="Disordered" evidence="7">
    <location>
        <begin position="849"/>
        <end position="868"/>
    </location>
</feature>
<feature type="transmembrane region" description="Helical" evidence="8">
    <location>
        <begin position="749"/>
        <end position="768"/>
    </location>
</feature>
<dbReference type="Pfam" id="PF01694">
    <property type="entry name" value="Rhomboid"/>
    <property type="match status" value="1"/>
</dbReference>
<feature type="transmembrane region" description="Helical" evidence="8">
    <location>
        <begin position="657"/>
        <end position="681"/>
    </location>
</feature>
<dbReference type="PANTHER" id="PTHR45965:SF3">
    <property type="entry name" value="INACTIVE RHOMBOID PROTEIN 1"/>
    <property type="match status" value="1"/>
</dbReference>
<dbReference type="GO" id="GO:0005789">
    <property type="term" value="C:endoplasmic reticulum membrane"/>
    <property type="evidence" value="ECO:0007669"/>
    <property type="project" value="UniProtKB-SubCell"/>
</dbReference>
<evidence type="ECO:0000313" key="10">
    <source>
        <dbReference type="Proteomes" id="UP000050795"/>
    </source>
</evidence>
<dbReference type="GO" id="GO:0050708">
    <property type="term" value="P:regulation of protein secretion"/>
    <property type="evidence" value="ECO:0007669"/>
    <property type="project" value="TreeGrafter"/>
</dbReference>
<feature type="transmembrane region" description="Helical" evidence="8">
    <location>
        <begin position="693"/>
        <end position="716"/>
    </location>
</feature>
<feature type="compositionally biased region" description="Low complexity" evidence="7">
    <location>
        <begin position="7"/>
        <end position="20"/>
    </location>
</feature>
<organism evidence="10 11">
    <name type="scientific">Trichobilharzia regenti</name>
    <name type="common">Nasal bird schistosome</name>
    <dbReference type="NCBI Taxonomy" id="157069"/>
    <lineage>
        <taxon>Eukaryota</taxon>
        <taxon>Metazoa</taxon>
        <taxon>Spiralia</taxon>
        <taxon>Lophotrochozoa</taxon>
        <taxon>Platyhelminthes</taxon>
        <taxon>Trematoda</taxon>
        <taxon>Digenea</taxon>
        <taxon>Strigeidida</taxon>
        <taxon>Schistosomatoidea</taxon>
        <taxon>Schistosomatidae</taxon>
        <taxon>Trichobilharzia</taxon>
    </lineage>
</organism>
<reference evidence="10" key="1">
    <citation type="submission" date="2022-06" db="EMBL/GenBank/DDBJ databases">
        <authorList>
            <person name="Berger JAMES D."/>
            <person name="Berger JAMES D."/>
        </authorList>
    </citation>
    <scope>NUCLEOTIDE SEQUENCE [LARGE SCALE GENOMIC DNA]</scope>
</reference>
<evidence type="ECO:0000256" key="6">
    <source>
        <dbReference type="ARBA" id="ARBA00023136"/>
    </source>
</evidence>
<proteinExistence type="inferred from homology"/>
<feature type="transmembrane region" description="Helical" evidence="8">
    <location>
        <begin position="722"/>
        <end position="742"/>
    </location>
</feature>
<feature type="region of interest" description="Disordered" evidence="7">
    <location>
        <begin position="285"/>
        <end position="307"/>
    </location>
</feature>
<feature type="domain" description="Peptidase S54 rhomboid" evidence="9">
    <location>
        <begin position="652"/>
        <end position="789"/>
    </location>
</feature>
<dbReference type="InterPro" id="IPR022764">
    <property type="entry name" value="Peptidase_S54_rhomboid_dom"/>
</dbReference>
<evidence type="ECO:0000256" key="3">
    <source>
        <dbReference type="ARBA" id="ARBA00022692"/>
    </source>
</evidence>
<dbReference type="InterPro" id="IPR051512">
    <property type="entry name" value="Inactive_Rhomboid"/>
</dbReference>
<evidence type="ECO:0000313" key="11">
    <source>
        <dbReference type="WBParaSite" id="TREG1_95210.1"/>
    </source>
</evidence>
<dbReference type="SUPFAM" id="SSF144091">
    <property type="entry name" value="Rhomboid-like"/>
    <property type="match status" value="1"/>
</dbReference>
<reference evidence="11" key="2">
    <citation type="submission" date="2023-11" db="UniProtKB">
        <authorList>
            <consortium name="WormBaseParasite"/>
        </authorList>
    </citation>
    <scope>IDENTIFICATION</scope>
</reference>
<evidence type="ECO:0000256" key="4">
    <source>
        <dbReference type="ARBA" id="ARBA00022824"/>
    </source>
</evidence>
<keyword evidence="3 8" id="KW-0812">Transmembrane</keyword>
<dbReference type="WBParaSite" id="TREG1_95210.1">
    <property type="protein sequence ID" value="TREG1_95210.1"/>
    <property type="gene ID" value="TREG1_95210"/>
</dbReference>
<keyword evidence="5 8" id="KW-1133">Transmembrane helix</keyword>
<dbReference type="PANTHER" id="PTHR45965">
    <property type="entry name" value="INACTIVE RHOMBOID PROTEIN"/>
    <property type="match status" value="1"/>
</dbReference>
<comment type="subcellular location">
    <subcellularLocation>
        <location evidence="1">Endoplasmic reticulum membrane</location>
        <topology evidence="1">Multi-pass membrane protein</topology>
    </subcellularLocation>
</comment>
<dbReference type="FunFam" id="1.20.1540.10:FF:000025">
    <property type="entry name" value="Putative rhomboid family"/>
    <property type="match status" value="1"/>
</dbReference>
<keyword evidence="10" id="KW-1185">Reference proteome</keyword>
<name>A0AA85KDG8_TRIRE</name>
<keyword evidence="4" id="KW-0256">Endoplasmic reticulum</keyword>
<feature type="transmembrane region" description="Helical" evidence="8">
    <location>
        <begin position="402"/>
        <end position="425"/>
    </location>
</feature>
<dbReference type="GO" id="GO:0042058">
    <property type="term" value="P:regulation of epidermal growth factor receptor signaling pathway"/>
    <property type="evidence" value="ECO:0007669"/>
    <property type="project" value="TreeGrafter"/>
</dbReference>
<dbReference type="AlphaFoldDB" id="A0AA85KDG8"/>
<evidence type="ECO:0000256" key="5">
    <source>
        <dbReference type="ARBA" id="ARBA00022989"/>
    </source>
</evidence>